<dbReference type="Proteomes" id="UP000675940">
    <property type="component" value="Unassembled WGS sequence"/>
</dbReference>
<evidence type="ECO:0000313" key="1">
    <source>
        <dbReference type="EMBL" id="MBP0484690.1"/>
    </source>
</evidence>
<reference evidence="1" key="1">
    <citation type="submission" date="2021-03" db="EMBL/GenBank/DDBJ databases">
        <title>Sagittula salina sp. nov. strain M10.9X isolated from the marine waste.</title>
        <authorList>
            <person name="Satari L."/>
            <person name="Molina-Menor E."/>
            <person name="Vidal-Verdu A."/>
            <person name="Pascual J."/>
            <person name="Pereto J."/>
            <person name="Porcar M."/>
        </authorList>
    </citation>
    <scope>NUCLEOTIDE SEQUENCE</scope>
    <source>
        <strain evidence="1">M10.9X</strain>
    </source>
</reference>
<comment type="caution">
    <text evidence="1">The sequence shown here is derived from an EMBL/GenBank/DDBJ whole genome shotgun (WGS) entry which is preliminary data.</text>
</comment>
<dbReference type="EMBL" id="JAGISH010000015">
    <property type="protein sequence ID" value="MBP0484690.1"/>
    <property type="molecule type" value="Genomic_DNA"/>
</dbReference>
<proteinExistence type="predicted"/>
<dbReference type="PROSITE" id="PS51257">
    <property type="entry name" value="PROKAR_LIPOPROTEIN"/>
    <property type="match status" value="1"/>
</dbReference>
<dbReference type="AlphaFoldDB" id="A0A940MMN3"/>
<name>A0A940MMN3_9RHOB</name>
<protein>
    <recommendedName>
        <fullName evidence="3">Lipoprotein</fullName>
    </recommendedName>
</protein>
<evidence type="ECO:0000313" key="2">
    <source>
        <dbReference type="Proteomes" id="UP000675940"/>
    </source>
</evidence>
<dbReference type="RefSeq" id="WP_209363261.1">
    <property type="nucleotide sequence ID" value="NZ_JAGISH010000015.1"/>
</dbReference>
<gene>
    <name evidence="1" type="ORF">J5474_19635</name>
</gene>
<evidence type="ECO:0008006" key="3">
    <source>
        <dbReference type="Google" id="ProtNLM"/>
    </source>
</evidence>
<organism evidence="1 2">
    <name type="scientific">Sagittula salina</name>
    <dbReference type="NCBI Taxonomy" id="2820268"/>
    <lineage>
        <taxon>Bacteria</taxon>
        <taxon>Pseudomonadati</taxon>
        <taxon>Pseudomonadota</taxon>
        <taxon>Alphaproteobacteria</taxon>
        <taxon>Rhodobacterales</taxon>
        <taxon>Roseobacteraceae</taxon>
        <taxon>Sagittula</taxon>
    </lineage>
</organism>
<keyword evidence="2" id="KW-1185">Reference proteome</keyword>
<accession>A0A940MMN3</accession>
<sequence>MLRITAVLVIFAAPLTLTGCAELVRRSSATETERTLCDVWGEGLFLPSRKDTEETAEGLTAQIADFKAACPGHWHP</sequence>